<evidence type="ECO:0000313" key="2">
    <source>
        <dbReference type="EMBL" id="MFC4502573.1"/>
    </source>
</evidence>
<keyword evidence="3" id="KW-1185">Reference proteome</keyword>
<dbReference type="RefSeq" id="WP_381174765.1">
    <property type="nucleotide sequence ID" value="NZ_JBHSFK010000015.1"/>
</dbReference>
<gene>
    <name evidence="2" type="ORF">ACFPIH_24165</name>
</gene>
<proteinExistence type="predicted"/>
<protein>
    <submittedName>
        <fullName evidence="2">Uncharacterized protein</fullName>
    </submittedName>
</protein>
<dbReference type="EMBL" id="JBHSFK010000015">
    <property type="protein sequence ID" value="MFC4502573.1"/>
    <property type="molecule type" value="Genomic_DNA"/>
</dbReference>
<reference evidence="3" key="1">
    <citation type="journal article" date="2019" name="Int. J. Syst. Evol. Microbiol.">
        <title>The Global Catalogue of Microorganisms (GCM) 10K type strain sequencing project: providing services to taxonomists for standard genome sequencing and annotation.</title>
        <authorList>
            <consortium name="The Broad Institute Genomics Platform"/>
            <consortium name="The Broad Institute Genome Sequencing Center for Infectious Disease"/>
            <person name="Wu L."/>
            <person name="Ma J."/>
        </authorList>
    </citation>
    <scope>NUCLEOTIDE SEQUENCE [LARGE SCALE GENOMIC DNA]</scope>
    <source>
        <strain evidence="3">CGMCC 4.7177</strain>
    </source>
</reference>
<organism evidence="2 3">
    <name type="scientific">Streptomyces vulcanius</name>
    <dbReference type="NCBI Taxonomy" id="1441876"/>
    <lineage>
        <taxon>Bacteria</taxon>
        <taxon>Bacillati</taxon>
        <taxon>Actinomycetota</taxon>
        <taxon>Actinomycetes</taxon>
        <taxon>Kitasatosporales</taxon>
        <taxon>Streptomycetaceae</taxon>
        <taxon>Streptomyces</taxon>
    </lineage>
</organism>
<evidence type="ECO:0000313" key="3">
    <source>
        <dbReference type="Proteomes" id="UP001595839"/>
    </source>
</evidence>
<comment type="caution">
    <text evidence="2">The sequence shown here is derived from an EMBL/GenBank/DDBJ whole genome shotgun (WGS) entry which is preliminary data.</text>
</comment>
<accession>A0ABV9AVK0</accession>
<sequence>MPQIECPDEFATRVLAFLADAQGADQPGPAHPSSAPAHRTVTHDAATTL</sequence>
<evidence type="ECO:0000256" key="1">
    <source>
        <dbReference type="SAM" id="MobiDB-lite"/>
    </source>
</evidence>
<dbReference type="Proteomes" id="UP001595839">
    <property type="component" value="Unassembled WGS sequence"/>
</dbReference>
<feature type="region of interest" description="Disordered" evidence="1">
    <location>
        <begin position="21"/>
        <end position="49"/>
    </location>
</feature>
<name>A0ABV9AVK0_9ACTN</name>